<dbReference type="PANTHER" id="PTHR34820:SF4">
    <property type="entry name" value="INNER MEMBRANE PROTEIN YEBZ"/>
    <property type="match status" value="1"/>
</dbReference>
<feature type="domain" description="Copper resistance protein D" evidence="7">
    <location>
        <begin position="224"/>
        <end position="321"/>
    </location>
</feature>
<keyword evidence="9" id="KW-1185">Reference proteome</keyword>
<organism evidence="8 9">
    <name type="scientific">Promicromonospora umidemergens</name>
    <dbReference type="NCBI Taxonomy" id="629679"/>
    <lineage>
        <taxon>Bacteria</taxon>
        <taxon>Bacillati</taxon>
        <taxon>Actinomycetota</taxon>
        <taxon>Actinomycetes</taxon>
        <taxon>Micrococcales</taxon>
        <taxon>Promicromonosporaceae</taxon>
        <taxon>Promicromonospora</taxon>
    </lineage>
</organism>
<evidence type="ECO:0000256" key="6">
    <source>
        <dbReference type="SAM" id="Phobius"/>
    </source>
</evidence>
<evidence type="ECO:0000256" key="2">
    <source>
        <dbReference type="ARBA" id="ARBA00022475"/>
    </source>
</evidence>
<feature type="transmembrane region" description="Helical" evidence="6">
    <location>
        <begin position="263"/>
        <end position="283"/>
    </location>
</feature>
<evidence type="ECO:0000259" key="7">
    <source>
        <dbReference type="Pfam" id="PF05425"/>
    </source>
</evidence>
<evidence type="ECO:0000256" key="3">
    <source>
        <dbReference type="ARBA" id="ARBA00022692"/>
    </source>
</evidence>
<dbReference type="EMBL" id="BAABHM010000037">
    <property type="protein sequence ID" value="GAA4725041.1"/>
    <property type="molecule type" value="Genomic_DNA"/>
</dbReference>
<gene>
    <name evidence="8" type="ORF">GCM10023198_57620</name>
</gene>
<dbReference type="InterPro" id="IPR008457">
    <property type="entry name" value="Cu-R_CopD_dom"/>
</dbReference>
<feature type="transmembrane region" description="Helical" evidence="6">
    <location>
        <begin position="157"/>
        <end position="176"/>
    </location>
</feature>
<feature type="transmembrane region" description="Helical" evidence="6">
    <location>
        <begin position="56"/>
        <end position="76"/>
    </location>
</feature>
<keyword evidence="2" id="KW-1003">Cell membrane</keyword>
<feature type="transmembrane region" description="Helical" evidence="6">
    <location>
        <begin position="384"/>
        <end position="405"/>
    </location>
</feature>
<feature type="transmembrane region" description="Helical" evidence="6">
    <location>
        <begin position="303"/>
        <end position="321"/>
    </location>
</feature>
<comment type="caution">
    <text evidence="8">The sequence shown here is derived from an EMBL/GenBank/DDBJ whole genome shotgun (WGS) entry which is preliminary data.</text>
</comment>
<keyword evidence="5 6" id="KW-0472">Membrane</keyword>
<evidence type="ECO:0000256" key="5">
    <source>
        <dbReference type="ARBA" id="ARBA00023136"/>
    </source>
</evidence>
<dbReference type="Proteomes" id="UP001500843">
    <property type="component" value="Unassembled WGS sequence"/>
</dbReference>
<feature type="transmembrane region" description="Helical" evidence="6">
    <location>
        <begin position="125"/>
        <end position="150"/>
    </location>
</feature>
<keyword evidence="4 6" id="KW-1133">Transmembrane helix</keyword>
<sequence>MTRRTPGRALTTVAGVALAVAALAAAWGLVVSGVTDPLLRDPGVLTRWGLPLAEVVARLAATVTIGGLALAAVVLAPTAAGPAVRAAVVAAVVWAVAQAVCLPLTARTVVGSATADDGTPAVTVLLGTILGTSLLWAAALAVAVAVVLLVASGPARVPLALGTALLALIPVAASGHGHGPGHGAASALWLHLAAVTVWTGGLLMLVALAYGPGTGPASGAASLAAVRRFSRVAGWCYVVVASSGVLIVLQLSLSPADLLTTGWGALLLTKTALFAGLGAAGWAHRRVVITRAALSGARPLARLALGEVVVLAATVGLGVALGSSAPPPTSAGDGALPPLTVSTALTQWRPEPVLVLVAIAGLVTYLRWVARLARRGDRWPAGRVLAWVGAMVLLLWVTSGGPAAYGHVLVSAHMVQHMVLVTALPVLAAMASPVTLALRSLPTTTDGPRGPREWLLAVLGSRAAHVLLHPVVATANVVVSMALFYATPLFELSLTNGVVHLWAVLHFSLAGYAFTTILVGTDPVPLRPPYPLRLLMLAPAMVFHTVLGLTLVTSSKMLLAASVLAQSRPDWLTDPITDQQAAGALVWALGEVPALGLALLIAARWAAADERDQRRAARRGAVSARLLDS</sequence>
<accession>A0ABP8YB09</accession>
<reference evidence="9" key="1">
    <citation type="journal article" date="2019" name="Int. J. Syst. Evol. Microbiol.">
        <title>The Global Catalogue of Microorganisms (GCM) 10K type strain sequencing project: providing services to taxonomists for standard genome sequencing and annotation.</title>
        <authorList>
            <consortium name="The Broad Institute Genomics Platform"/>
            <consortium name="The Broad Institute Genome Sequencing Center for Infectious Disease"/>
            <person name="Wu L."/>
            <person name="Ma J."/>
        </authorList>
    </citation>
    <scope>NUCLEOTIDE SEQUENCE [LARGE SCALE GENOMIC DNA]</scope>
    <source>
        <strain evidence="9">JCM 17975</strain>
    </source>
</reference>
<evidence type="ECO:0000256" key="1">
    <source>
        <dbReference type="ARBA" id="ARBA00004651"/>
    </source>
</evidence>
<dbReference type="PANTHER" id="PTHR34820">
    <property type="entry name" value="INNER MEMBRANE PROTEIN YEBZ"/>
    <property type="match status" value="1"/>
</dbReference>
<dbReference type="RefSeq" id="WP_253877528.1">
    <property type="nucleotide sequence ID" value="NZ_BAABHM010000037.1"/>
</dbReference>
<evidence type="ECO:0000313" key="8">
    <source>
        <dbReference type="EMBL" id="GAA4725041.1"/>
    </source>
</evidence>
<feature type="transmembrane region" description="Helical" evidence="6">
    <location>
        <begin position="83"/>
        <end position="105"/>
    </location>
</feature>
<feature type="transmembrane region" description="Helical" evidence="6">
    <location>
        <begin position="353"/>
        <end position="372"/>
    </location>
</feature>
<keyword evidence="3 6" id="KW-0812">Transmembrane</keyword>
<comment type="subcellular location">
    <subcellularLocation>
        <location evidence="1">Cell membrane</location>
        <topology evidence="1">Multi-pass membrane protein</topology>
    </subcellularLocation>
</comment>
<dbReference type="Pfam" id="PF09678">
    <property type="entry name" value="Caa3_CtaG"/>
    <property type="match status" value="1"/>
</dbReference>
<feature type="transmembrane region" description="Helical" evidence="6">
    <location>
        <begin position="417"/>
        <end position="442"/>
    </location>
</feature>
<feature type="transmembrane region" description="Helical" evidence="6">
    <location>
        <begin position="584"/>
        <end position="607"/>
    </location>
</feature>
<dbReference type="InterPro" id="IPR032694">
    <property type="entry name" value="CopC/D"/>
</dbReference>
<feature type="transmembrane region" description="Helical" evidence="6">
    <location>
        <begin position="188"/>
        <end position="211"/>
    </location>
</feature>
<dbReference type="InterPro" id="IPR019108">
    <property type="entry name" value="Caa3_assmbl_CtaG-rel"/>
</dbReference>
<proteinExistence type="predicted"/>
<evidence type="ECO:0000313" key="9">
    <source>
        <dbReference type="Proteomes" id="UP001500843"/>
    </source>
</evidence>
<feature type="transmembrane region" description="Helical" evidence="6">
    <location>
        <begin position="232"/>
        <end position="251"/>
    </location>
</feature>
<feature type="transmembrane region" description="Helical" evidence="6">
    <location>
        <begin position="499"/>
        <end position="520"/>
    </location>
</feature>
<feature type="transmembrane region" description="Helical" evidence="6">
    <location>
        <begin position="463"/>
        <end position="487"/>
    </location>
</feature>
<name>A0ABP8YB09_9MICO</name>
<feature type="transmembrane region" description="Helical" evidence="6">
    <location>
        <begin position="541"/>
        <end position="564"/>
    </location>
</feature>
<protein>
    <submittedName>
        <fullName evidence="8">Cytochrome c oxidase assembly protein</fullName>
    </submittedName>
</protein>
<evidence type="ECO:0000256" key="4">
    <source>
        <dbReference type="ARBA" id="ARBA00022989"/>
    </source>
</evidence>
<dbReference type="Pfam" id="PF05425">
    <property type="entry name" value="CopD"/>
    <property type="match status" value="1"/>
</dbReference>